<evidence type="ECO:0000256" key="4">
    <source>
        <dbReference type="ARBA" id="ARBA00023136"/>
    </source>
</evidence>
<feature type="region of interest" description="Disordered" evidence="5">
    <location>
        <begin position="178"/>
        <end position="271"/>
    </location>
</feature>
<feature type="region of interest" description="Disordered" evidence="5">
    <location>
        <begin position="524"/>
        <end position="557"/>
    </location>
</feature>
<feature type="compositionally biased region" description="Acidic residues" evidence="5">
    <location>
        <begin position="659"/>
        <end position="669"/>
    </location>
</feature>
<gene>
    <name evidence="7" type="ORF">A4X13_0g4159</name>
</gene>
<dbReference type="PANTHER" id="PTHR13396">
    <property type="entry name" value="NEDD4 FAMILY INTERACTING PROTEIN 1/2"/>
    <property type="match status" value="1"/>
</dbReference>
<organism evidence="7 8">
    <name type="scientific">Tilletia indica</name>
    <dbReference type="NCBI Taxonomy" id="43049"/>
    <lineage>
        <taxon>Eukaryota</taxon>
        <taxon>Fungi</taxon>
        <taxon>Dikarya</taxon>
        <taxon>Basidiomycota</taxon>
        <taxon>Ustilaginomycotina</taxon>
        <taxon>Exobasidiomycetes</taxon>
        <taxon>Tilletiales</taxon>
        <taxon>Tilletiaceae</taxon>
        <taxon>Tilletia</taxon>
    </lineage>
</organism>
<dbReference type="CDD" id="cd22212">
    <property type="entry name" value="NDFIP-like"/>
    <property type="match status" value="1"/>
</dbReference>
<evidence type="ECO:0000256" key="2">
    <source>
        <dbReference type="ARBA" id="ARBA00022692"/>
    </source>
</evidence>
<feature type="compositionally biased region" description="Low complexity" evidence="5">
    <location>
        <begin position="580"/>
        <end position="593"/>
    </location>
</feature>
<feature type="compositionally biased region" description="Low complexity" evidence="5">
    <location>
        <begin position="42"/>
        <end position="76"/>
    </location>
</feature>
<dbReference type="GO" id="GO:0030001">
    <property type="term" value="P:metal ion transport"/>
    <property type="evidence" value="ECO:0007669"/>
    <property type="project" value="InterPro"/>
</dbReference>
<keyword evidence="2 6" id="KW-0812">Transmembrane</keyword>
<keyword evidence="4 6" id="KW-0472">Membrane</keyword>
<dbReference type="GO" id="GO:0005794">
    <property type="term" value="C:Golgi apparatus"/>
    <property type="evidence" value="ECO:0007669"/>
    <property type="project" value="TreeGrafter"/>
</dbReference>
<dbReference type="AlphaFoldDB" id="A0A177TBL1"/>
<feature type="region of interest" description="Disordered" evidence="5">
    <location>
        <begin position="1"/>
        <end position="148"/>
    </location>
</feature>
<dbReference type="GO" id="GO:0016020">
    <property type="term" value="C:membrane"/>
    <property type="evidence" value="ECO:0007669"/>
    <property type="project" value="UniProtKB-SubCell"/>
</dbReference>
<dbReference type="GO" id="GO:0031398">
    <property type="term" value="P:positive regulation of protein ubiquitination"/>
    <property type="evidence" value="ECO:0007669"/>
    <property type="project" value="TreeGrafter"/>
</dbReference>
<comment type="subcellular location">
    <subcellularLocation>
        <location evidence="1">Membrane</location>
        <topology evidence="1">Multi-pass membrane protein</topology>
    </subcellularLocation>
</comment>
<dbReference type="GO" id="GO:0048471">
    <property type="term" value="C:perinuclear region of cytoplasm"/>
    <property type="evidence" value="ECO:0007669"/>
    <property type="project" value="TreeGrafter"/>
</dbReference>
<evidence type="ECO:0000256" key="5">
    <source>
        <dbReference type="SAM" id="MobiDB-lite"/>
    </source>
</evidence>
<comment type="caution">
    <text evidence="7">The sequence shown here is derived from an EMBL/GenBank/DDBJ whole genome shotgun (WGS) entry which is preliminary data.</text>
</comment>
<feature type="compositionally biased region" description="Low complexity" evidence="5">
    <location>
        <begin position="537"/>
        <end position="557"/>
    </location>
</feature>
<evidence type="ECO:0000256" key="1">
    <source>
        <dbReference type="ARBA" id="ARBA00004141"/>
    </source>
</evidence>
<keyword evidence="8" id="KW-1185">Reference proteome</keyword>
<dbReference type="GO" id="GO:0006511">
    <property type="term" value="P:ubiquitin-dependent protein catabolic process"/>
    <property type="evidence" value="ECO:0007669"/>
    <property type="project" value="TreeGrafter"/>
</dbReference>
<feature type="compositionally biased region" description="Low complexity" evidence="5">
    <location>
        <begin position="96"/>
        <end position="107"/>
    </location>
</feature>
<name>A0A177TBL1_9BASI</name>
<feature type="transmembrane region" description="Helical" evidence="6">
    <location>
        <begin position="490"/>
        <end position="511"/>
    </location>
</feature>
<feature type="compositionally biased region" description="Acidic residues" evidence="5">
    <location>
        <begin position="251"/>
        <end position="260"/>
    </location>
</feature>
<evidence type="ECO:0000313" key="8">
    <source>
        <dbReference type="Proteomes" id="UP000077521"/>
    </source>
</evidence>
<dbReference type="GO" id="GO:0007034">
    <property type="term" value="P:vacuolar transport"/>
    <property type="evidence" value="ECO:0007669"/>
    <property type="project" value="InterPro"/>
</dbReference>
<feature type="compositionally biased region" description="Basic and acidic residues" evidence="5">
    <location>
        <begin position="525"/>
        <end position="534"/>
    </location>
</feature>
<dbReference type="InterPro" id="IPR019325">
    <property type="entry name" value="NEDD4/Bsd2"/>
</dbReference>
<accession>A0A177TBL1</accession>
<reference evidence="7" key="2">
    <citation type="journal article" date="2019" name="IMA Fungus">
        <title>Genome sequencing and comparison of five Tilletia species to identify candidate genes for the detection of regulated species infecting wheat.</title>
        <authorList>
            <person name="Nguyen H.D.T."/>
            <person name="Sultana T."/>
            <person name="Kesanakurti P."/>
            <person name="Hambleton S."/>
        </authorList>
    </citation>
    <scope>NUCLEOTIDE SEQUENCE</scope>
    <source>
        <strain evidence="7">DAOMC 236416</strain>
    </source>
</reference>
<feature type="region of interest" description="Disordered" evidence="5">
    <location>
        <begin position="580"/>
        <end position="686"/>
    </location>
</feature>
<feature type="compositionally biased region" description="Polar residues" evidence="5">
    <location>
        <begin position="234"/>
        <end position="244"/>
    </location>
</feature>
<reference evidence="7" key="1">
    <citation type="submission" date="2016-04" db="EMBL/GenBank/DDBJ databases">
        <authorList>
            <person name="Nguyen H.D."/>
            <person name="Samba Siva P."/>
            <person name="Cullis J."/>
            <person name="Levesque C.A."/>
            <person name="Hambleton S."/>
        </authorList>
    </citation>
    <scope>NUCLEOTIDE SEQUENCE</scope>
    <source>
        <strain evidence="7">DAOMC 236416</strain>
    </source>
</reference>
<evidence type="ECO:0000313" key="7">
    <source>
        <dbReference type="EMBL" id="KAE8251099.1"/>
    </source>
</evidence>
<protein>
    <submittedName>
        <fullName evidence="7">Uncharacterized protein</fullName>
    </submittedName>
</protein>
<dbReference type="PANTHER" id="PTHR13396:SF5">
    <property type="entry name" value="NEDD4 FAMILY INTERACTING PROTEIN"/>
    <property type="match status" value="1"/>
</dbReference>
<dbReference type="EMBL" id="LWDF02000264">
    <property type="protein sequence ID" value="KAE8251099.1"/>
    <property type="molecule type" value="Genomic_DNA"/>
</dbReference>
<feature type="compositionally biased region" description="Basic and acidic residues" evidence="5">
    <location>
        <begin position="19"/>
        <end position="30"/>
    </location>
</feature>
<feature type="compositionally biased region" description="Polar residues" evidence="5">
    <location>
        <begin position="129"/>
        <end position="144"/>
    </location>
</feature>
<dbReference type="Proteomes" id="UP000077521">
    <property type="component" value="Unassembled WGS sequence"/>
</dbReference>
<keyword evidence="3 6" id="KW-1133">Transmembrane helix</keyword>
<evidence type="ECO:0000256" key="3">
    <source>
        <dbReference type="ARBA" id="ARBA00022989"/>
    </source>
</evidence>
<sequence length="701" mass="73302">MPPQSSRPAHLEMNAAFDDSGRDGDVHVYFDAEDSYGNDPLTASTARTDSSSAPLMGAISSSDGGPAAGAPGSQQSRPDRHRRSSYDFEQPSYFPSATGNAGSASASRHAHRGSQGGSISLYNSEAAGSPSSLPLHHNTSTNSRFGRAATPLEQARLALGRFGRLVGMRVPGATYASLQSNDDEEGSALAGPSSSHQAQPRPGVIGGGTGQDGVFANMSAKPERRRRRARDGRNTTSNGENGANDNQDDRGSDDDLEDDTLPPTYQAAAADSAPPYWETTILGPSGMGGVLYPMAPGGLGWTPGGAQVGEVEDLILEGLPVGNFFGFAWNLAVSMCFQFVGFLLTYLLHTTHAAKCGSRAGLGITLIQYGFYLHSRASEGLENVQPAAPAADNDPNTIGNGQLSAAALFFGDGSRDRTATEASTSAVGTGWWGTRPARRLGFGTRDWSPETFAAQGNADDLTGTTTSPFFVESNSNSSSLASAALSSTEWFAYALIIVGSFLLFSSMFQYWRVVRWGRGLVQSARRREREERAANETATGASTTDAAAANGSASTTDASVPVGFMSRVRTIWAAQRAARSGANASDSSSGSSNQPRSGEDWVVFPGMSAASRRARREAAGQDPNAPTTENVGDGLWWAAAGPGQRLGGGGQPDAPGRDDGDDSGNDDESFGILGPQANAGQHYSPEERRLIQSLRLAGMLG</sequence>
<proteinExistence type="predicted"/>
<evidence type="ECO:0000256" key="6">
    <source>
        <dbReference type="SAM" id="Phobius"/>
    </source>
</evidence>
<dbReference type="Pfam" id="PF10176">
    <property type="entry name" value="NEDD4_Bsd2"/>
    <property type="match status" value="2"/>
</dbReference>
<dbReference type="GO" id="GO:0005783">
    <property type="term" value="C:endoplasmic reticulum"/>
    <property type="evidence" value="ECO:0007669"/>
    <property type="project" value="TreeGrafter"/>
</dbReference>